<evidence type="ECO:0000313" key="2">
    <source>
        <dbReference type="EMBL" id="GJT91285.1"/>
    </source>
</evidence>
<dbReference type="EMBL" id="BQNB010020004">
    <property type="protein sequence ID" value="GJT91285.1"/>
    <property type="molecule type" value="Genomic_DNA"/>
</dbReference>
<evidence type="ECO:0000256" key="1">
    <source>
        <dbReference type="SAM" id="MobiDB-lite"/>
    </source>
</evidence>
<comment type="caution">
    <text evidence="2">The sequence shown here is derived from an EMBL/GenBank/DDBJ whole genome shotgun (WGS) entry which is preliminary data.</text>
</comment>
<reference evidence="2" key="2">
    <citation type="submission" date="2022-01" db="EMBL/GenBank/DDBJ databases">
        <authorList>
            <person name="Yamashiro T."/>
            <person name="Shiraishi A."/>
            <person name="Satake H."/>
            <person name="Nakayama K."/>
        </authorList>
    </citation>
    <scope>NUCLEOTIDE SEQUENCE</scope>
</reference>
<protein>
    <submittedName>
        <fullName evidence="2">Uncharacterized protein</fullName>
    </submittedName>
</protein>
<organism evidence="2 3">
    <name type="scientific">Tanacetum coccineum</name>
    <dbReference type="NCBI Taxonomy" id="301880"/>
    <lineage>
        <taxon>Eukaryota</taxon>
        <taxon>Viridiplantae</taxon>
        <taxon>Streptophyta</taxon>
        <taxon>Embryophyta</taxon>
        <taxon>Tracheophyta</taxon>
        <taxon>Spermatophyta</taxon>
        <taxon>Magnoliopsida</taxon>
        <taxon>eudicotyledons</taxon>
        <taxon>Gunneridae</taxon>
        <taxon>Pentapetalae</taxon>
        <taxon>asterids</taxon>
        <taxon>campanulids</taxon>
        <taxon>Asterales</taxon>
        <taxon>Asteraceae</taxon>
        <taxon>Asteroideae</taxon>
        <taxon>Anthemideae</taxon>
        <taxon>Anthemidinae</taxon>
        <taxon>Tanacetum</taxon>
    </lineage>
</organism>
<name>A0ABQ5HTU0_9ASTR</name>
<proteinExistence type="predicted"/>
<feature type="compositionally biased region" description="Polar residues" evidence="1">
    <location>
        <begin position="43"/>
        <end position="54"/>
    </location>
</feature>
<accession>A0ABQ5HTU0</accession>
<keyword evidence="3" id="KW-1185">Reference proteome</keyword>
<reference evidence="2" key="1">
    <citation type="journal article" date="2022" name="Int. J. Mol. Sci.">
        <title>Draft Genome of Tanacetum Coccineum: Genomic Comparison of Closely Related Tanacetum-Family Plants.</title>
        <authorList>
            <person name="Yamashiro T."/>
            <person name="Shiraishi A."/>
            <person name="Nakayama K."/>
            <person name="Satake H."/>
        </authorList>
    </citation>
    <scope>NUCLEOTIDE SEQUENCE</scope>
</reference>
<feature type="region of interest" description="Disordered" evidence="1">
    <location>
        <begin position="43"/>
        <end position="73"/>
    </location>
</feature>
<evidence type="ECO:0000313" key="3">
    <source>
        <dbReference type="Proteomes" id="UP001151760"/>
    </source>
</evidence>
<gene>
    <name evidence="2" type="ORF">Tco_1080130</name>
</gene>
<dbReference type="Proteomes" id="UP001151760">
    <property type="component" value="Unassembled WGS sequence"/>
</dbReference>
<sequence length="292" mass="32624">MMVQAKEEMSEDEAVYEEMYDSLERAATIATSLDAEQDRGNINITQSKATLNEPSSLGTSSGGGPKRQETMGDTIAQTGFENVSKTSNDPLLARVIDLEKTKTSQAQEITSLKRKVKRLERKGGSKTHKLKRLYKFGLSRRVESFEDEGLGEDDASKQGRIADSDADAGINLVSTHFDVDTDMFEVHDIVGDEVVVEIEVASKDVKQIKKYFAAMRAQEKRNKPPTKAQKRNTMSTYLKNMAGYKNNQLKNIIFDDISESKFDKAMKRVNTFVDMETELVEGSEVRAEAKIA</sequence>